<dbReference type="WBParaSite" id="HPLM_0001762501-mRNA-1">
    <property type="protein sequence ID" value="HPLM_0001762501-mRNA-1"/>
    <property type="gene ID" value="HPLM_0001762501"/>
</dbReference>
<feature type="region of interest" description="Disordered" evidence="1">
    <location>
        <begin position="1"/>
        <end position="25"/>
    </location>
</feature>
<name>A0A0N4X062_HAEPC</name>
<dbReference type="OrthoDB" id="5872069at2759"/>
<dbReference type="EMBL" id="UZAF01020065">
    <property type="protein sequence ID" value="VDO66010.1"/>
    <property type="molecule type" value="Genomic_DNA"/>
</dbReference>
<reference evidence="4" key="1">
    <citation type="submission" date="2017-02" db="UniProtKB">
        <authorList>
            <consortium name="WormBaseParasite"/>
        </authorList>
    </citation>
    <scope>IDENTIFICATION</scope>
</reference>
<dbReference type="OMA" id="KWLANLW"/>
<dbReference type="AlphaFoldDB" id="A0A0N4X062"/>
<evidence type="ECO:0000313" key="3">
    <source>
        <dbReference type="Proteomes" id="UP000268014"/>
    </source>
</evidence>
<keyword evidence="3" id="KW-1185">Reference proteome</keyword>
<organism evidence="4">
    <name type="scientific">Haemonchus placei</name>
    <name type="common">Barber's pole worm</name>
    <dbReference type="NCBI Taxonomy" id="6290"/>
    <lineage>
        <taxon>Eukaryota</taxon>
        <taxon>Metazoa</taxon>
        <taxon>Ecdysozoa</taxon>
        <taxon>Nematoda</taxon>
        <taxon>Chromadorea</taxon>
        <taxon>Rhabditida</taxon>
        <taxon>Rhabditina</taxon>
        <taxon>Rhabditomorpha</taxon>
        <taxon>Strongyloidea</taxon>
        <taxon>Trichostrongylidae</taxon>
        <taxon>Haemonchus</taxon>
    </lineage>
</organism>
<evidence type="ECO:0000256" key="1">
    <source>
        <dbReference type="SAM" id="MobiDB-lite"/>
    </source>
</evidence>
<dbReference type="Proteomes" id="UP000268014">
    <property type="component" value="Unassembled WGS sequence"/>
</dbReference>
<sequence length="229" mass="25431">MGPPTTRSRANSPDSRAIASTQRTAYPTASDQLAGVLGDVDDQAEVLGRDAKRLRGATVFAIAEAREDARSETAHLSQNINEGNEVLLSDLNQSFAAVGERINSLPMVANPTPDGSLLRAIPFTGSGEDPMQFSPWLRRLEDVMRMKSLGPRRCFSRLVILMELPAKRSRNCRMRNVKTTRQSWPTSSSPSKVLNIDKWLANLWRSVDNRSANQQRYSPTACCSWLDQL</sequence>
<proteinExistence type="predicted"/>
<accession>A0A0N4X062</accession>
<evidence type="ECO:0000313" key="4">
    <source>
        <dbReference type="WBParaSite" id="HPLM_0001762501-mRNA-1"/>
    </source>
</evidence>
<evidence type="ECO:0000313" key="2">
    <source>
        <dbReference type="EMBL" id="VDO66010.1"/>
    </source>
</evidence>
<gene>
    <name evidence="2" type="ORF">HPLM_LOCUS17617</name>
</gene>
<reference evidence="2 3" key="2">
    <citation type="submission" date="2018-11" db="EMBL/GenBank/DDBJ databases">
        <authorList>
            <consortium name="Pathogen Informatics"/>
        </authorList>
    </citation>
    <scope>NUCLEOTIDE SEQUENCE [LARGE SCALE GENOMIC DNA]</scope>
    <source>
        <strain evidence="2 3">MHpl1</strain>
    </source>
</reference>
<protein>
    <submittedName>
        <fullName evidence="4">t-SNARE coiled-coil homology domain-containing protein</fullName>
    </submittedName>
</protein>